<evidence type="ECO:0000256" key="1">
    <source>
        <dbReference type="ARBA" id="ARBA00004498"/>
    </source>
</evidence>
<feature type="region of interest" description="Disordered" evidence="7">
    <location>
        <begin position="626"/>
        <end position="653"/>
    </location>
</feature>
<dbReference type="Proteomes" id="UP001460270">
    <property type="component" value="Unassembled WGS sequence"/>
</dbReference>
<organism evidence="11 12">
    <name type="scientific">Mugilogobius chulae</name>
    <name type="common">yellowstripe goby</name>
    <dbReference type="NCBI Taxonomy" id="88201"/>
    <lineage>
        <taxon>Eukaryota</taxon>
        <taxon>Metazoa</taxon>
        <taxon>Chordata</taxon>
        <taxon>Craniata</taxon>
        <taxon>Vertebrata</taxon>
        <taxon>Euteleostomi</taxon>
        <taxon>Actinopterygii</taxon>
        <taxon>Neopterygii</taxon>
        <taxon>Teleostei</taxon>
        <taxon>Neoteleostei</taxon>
        <taxon>Acanthomorphata</taxon>
        <taxon>Gobiaria</taxon>
        <taxon>Gobiiformes</taxon>
        <taxon>Gobioidei</taxon>
        <taxon>Gobiidae</taxon>
        <taxon>Gobionellinae</taxon>
        <taxon>Mugilogobius</taxon>
    </lineage>
</organism>
<keyword evidence="6" id="KW-1015">Disulfide bond</keyword>
<keyword evidence="5" id="KW-0175">Coiled coil</keyword>
<keyword evidence="4 8" id="KW-0732">Signal</keyword>
<feature type="domain" description="C1q" evidence="9">
    <location>
        <begin position="678"/>
        <end position="781"/>
    </location>
</feature>
<dbReference type="PANTHER" id="PTHR15427">
    <property type="entry name" value="EMILIN ELASTIN MICROFIBRIL INTERFACE-LOCATED PROTEIN ELASTIN MICROFIBRIL INTERFACER"/>
    <property type="match status" value="1"/>
</dbReference>
<evidence type="ECO:0000256" key="2">
    <source>
        <dbReference type="ARBA" id="ARBA00022525"/>
    </source>
</evidence>
<evidence type="ECO:0000256" key="7">
    <source>
        <dbReference type="SAM" id="MobiDB-lite"/>
    </source>
</evidence>
<dbReference type="InterPro" id="IPR001073">
    <property type="entry name" value="C1q_dom"/>
</dbReference>
<evidence type="ECO:0000256" key="3">
    <source>
        <dbReference type="ARBA" id="ARBA00022530"/>
    </source>
</evidence>
<dbReference type="PANTHER" id="PTHR15427:SF5">
    <property type="entry name" value="EMILIN-2"/>
    <property type="match status" value="1"/>
</dbReference>
<evidence type="ECO:0000256" key="6">
    <source>
        <dbReference type="ARBA" id="ARBA00023157"/>
    </source>
</evidence>
<keyword evidence="12" id="KW-1185">Reference proteome</keyword>
<comment type="subcellular location">
    <subcellularLocation>
        <location evidence="1">Secreted</location>
        <location evidence="1">Extracellular space</location>
        <location evidence="1">Extracellular matrix</location>
    </subcellularLocation>
</comment>
<dbReference type="Gene3D" id="2.60.120.40">
    <property type="match status" value="1"/>
</dbReference>
<feature type="signal peptide" evidence="8">
    <location>
        <begin position="1"/>
        <end position="19"/>
    </location>
</feature>
<accession>A0AAW0MLW4</accession>
<evidence type="ECO:0008006" key="13">
    <source>
        <dbReference type="Google" id="ProtNLM"/>
    </source>
</evidence>
<keyword evidence="3" id="KW-0272">Extracellular matrix</keyword>
<keyword evidence="2" id="KW-0964">Secreted</keyword>
<comment type="caution">
    <text evidence="11">The sequence shown here is derived from an EMBL/GenBank/DDBJ whole genome shotgun (WGS) entry which is preliminary data.</text>
</comment>
<dbReference type="InterPro" id="IPR050392">
    <property type="entry name" value="Collagen/C1q_domain"/>
</dbReference>
<dbReference type="EMBL" id="JBBPFD010000022">
    <property type="protein sequence ID" value="KAK7881733.1"/>
    <property type="molecule type" value="Genomic_DNA"/>
</dbReference>
<proteinExistence type="predicted"/>
<name>A0AAW0MLW4_9GOBI</name>
<dbReference type="InterPro" id="IPR008983">
    <property type="entry name" value="Tumour_necrosis_fac-like_dom"/>
</dbReference>
<evidence type="ECO:0000259" key="10">
    <source>
        <dbReference type="PROSITE" id="PS51041"/>
    </source>
</evidence>
<feature type="chain" id="PRO_5043810609" description="Elastin microfibril interfacer 2" evidence="8">
    <location>
        <begin position="20"/>
        <end position="781"/>
    </location>
</feature>
<dbReference type="Pfam" id="PF07546">
    <property type="entry name" value="EMI"/>
    <property type="match status" value="1"/>
</dbReference>
<dbReference type="PROSITE" id="PS50871">
    <property type="entry name" value="C1Q"/>
    <property type="match status" value="1"/>
</dbReference>
<dbReference type="Pfam" id="PF00386">
    <property type="entry name" value="C1q"/>
    <property type="match status" value="1"/>
</dbReference>
<reference evidence="12" key="1">
    <citation type="submission" date="2024-04" db="EMBL/GenBank/DDBJ databases">
        <title>Salinicola lusitanus LLJ914,a marine bacterium isolated from the Okinawa Trough.</title>
        <authorList>
            <person name="Li J."/>
        </authorList>
    </citation>
    <scope>NUCLEOTIDE SEQUENCE [LARGE SCALE GENOMIC DNA]</scope>
</reference>
<evidence type="ECO:0000256" key="5">
    <source>
        <dbReference type="ARBA" id="ARBA00023054"/>
    </source>
</evidence>
<dbReference type="InterPro" id="IPR011489">
    <property type="entry name" value="EMI_domain"/>
</dbReference>
<feature type="region of interest" description="Disordered" evidence="7">
    <location>
        <begin position="123"/>
        <end position="143"/>
    </location>
</feature>
<feature type="compositionally biased region" description="Low complexity" evidence="7">
    <location>
        <begin position="123"/>
        <end position="135"/>
    </location>
</feature>
<feature type="domain" description="EMI" evidence="10">
    <location>
        <begin position="39"/>
        <end position="116"/>
    </location>
</feature>
<sequence length="781" mass="86705">MKSALIYLLVTLPAVRVSSFQYSIFQGNAYSGPEARQRNKNWCAYVAQKNVSCVTSAGTESFVLPELLPCPPEMPNCVQQVIYRTQFRPMYKIGYKIVSELEWRCCPGYHGYDCKEIKDSNLQSFDHSSSPQSSHIPVPKDPQMNAKHPWGVDGQFPVHMGHNGPSSGQAGSSHPRHLEEEVQYLSQMVLDMQARMTDLASSLRVDFQEDASKMLLSLLNDHRQPASAHGTSTQTVQLQDFSFEPGTLHMDKVMNRINQVTGDVESNTNALDDLLDRVNRHDKQINLLMETEKPVAMPTPAYESGLQQYLDEKIRVLREELMEGIDIKMADLKNSCEYKMMSVQELCESQESHYLSLTELMDSKESDLRNEIEQLKSKMERDGQGQSGSSALLNSVMARVENIEHCLNLSEKTLSGQCVSSPEHLSTLALPNLQKSVDAQLDSTPGFHSPPDMALNKLINLTENPIHNLQMNPNNPKTTAIEKDQQNCLKDIDELKTTISMQHQKLGDLEKYIFNHSLSFQNLTEELRSVKNNLEMTDCTMKTKAVEQEQDHLSSRVVAVEGLCSKLDPISNSLQRITDGLNRHVITLWTCVNQLNSTMWSQSRDMDQLRGTCQNLQTHLAKVTEDLPSLSASPSKNTADDVAGPPQTGPTAERSLFKMTVMETGEAGPPGKMSLSQLPKGIDGISAGLTLTPLGDFGTIKFNKVLVNDGGNYDPHTGIFTAPLGGRYLVSAVLTPLRGEKVEAVLSVSNHSIHKLDSSGFFSGATEHMDTVTVAVWLHSA</sequence>
<gene>
    <name evidence="11" type="ORF">WMY93_030142</name>
</gene>
<evidence type="ECO:0000259" key="9">
    <source>
        <dbReference type="PROSITE" id="PS50871"/>
    </source>
</evidence>
<evidence type="ECO:0000256" key="4">
    <source>
        <dbReference type="ARBA" id="ARBA00022729"/>
    </source>
</evidence>
<dbReference type="SUPFAM" id="SSF49842">
    <property type="entry name" value="TNF-like"/>
    <property type="match status" value="1"/>
</dbReference>
<evidence type="ECO:0000256" key="8">
    <source>
        <dbReference type="SAM" id="SignalP"/>
    </source>
</evidence>
<evidence type="ECO:0000313" key="12">
    <source>
        <dbReference type="Proteomes" id="UP001460270"/>
    </source>
</evidence>
<evidence type="ECO:0000313" key="11">
    <source>
        <dbReference type="EMBL" id="KAK7881733.1"/>
    </source>
</evidence>
<dbReference type="AlphaFoldDB" id="A0AAW0MLW4"/>
<dbReference type="PROSITE" id="PS51041">
    <property type="entry name" value="EMI"/>
    <property type="match status" value="1"/>
</dbReference>
<protein>
    <recommendedName>
        <fullName evidence="13">Elastin microfibril interfacer 2</fullName>
    </recommendedName>
</protein>